<name>A0ABQ9X384_9EUKA</name>
<evidence type="ECO:0000313" key="1">
    <source>
        <dbReference type="EMBL" id="KAK2945116.1"/>
    </source>
</evidence>
<protein>
    <submittedName>
        <fullName evidence="1">Uncharacterized protein</fullName>
    </submittedName>
</protein>
<comment type="caution">
    <text evidence="1">The sequence shown here is derived from an EMBL/GenBank/DDBJ whole genome shotgun (WGS) entry which is preliminary data.</text>
</comment>
<organism evidence="1 2">
    <name type="scientific">Blattamonas nauphoetae</name>
    <dbReference type="NCBI Taxonomy" id="2049346"/>
    <lineage>
        <taxon>Eukaryota</taxon>
        <taxon>Metamonada</taxon>
        <taxon>Preaxostyla</taxon>
        <taxon>Oxymonadida</taxon>
        <taxon>Blattamonas</taxon>
    </lineage>
</organism>
<accession>A0ABQ9X384</accession>
<proteinExistence type="predicted"/>
<evidence type="ECO:0000313" key="2">
    <source>
        <dbReference type="Proteomes" id="UP001281761"/>
    </source>
</evidence>
<dbReference type="EMBL" id="JARBJD010000272">
    <property type="protein sequence ID" value="KAK2945116.1"/>
    <property type="molecule type" value="Genomic_DNA"/>
</dbReference>
<sequence>MSSAVSLASARLASHSRSLSFYSPVQNILPQDRDSRRELSRSDCHLILRGVEPAPLLEDWLRVNYPQVCLPFQLRPTSLIIDPFMTHFLAPGALWK</sequence>
<dbReference type="Proteomes" id="UP001281761">
    <property type="component" value="Unassembled WGS sequence"/>
</dbReference>
<gene>
    <name evidence="1" type="ORF">BLNAU_19965</name>
</gene>
<keyword evidence="2" id="KW-1185">Reference proteome</keyword>
<reference evidence="1 2" key="1">
    <citation type="journal article" date="2022" name="bioRxiv">
        <title>Genomics of Preaxostyla Flagellates Illuminates Evolutionary Transitions and the Path Towards Mitochondrial Loss.</title>
        <authorList>
            <person name="Novak L.V.F."/>
            <person name="Treitli S.C."/>
            <person name="Pyrih J."/>
            <person name="Halakuc P."/>
            <person name="Pipaliya S.V."/>
            <person name="Vacek V."/>
            <person name="Brzon O."/>
            <person name="Soukal P."/>
            <person name="Eme L."/>
            <person name="Dacks J.B."/>
            <person name="Karnkowska A."/>
            <person name="Elias M."/>
            <person name="Hampl V."/>
        </authorList>
    </citation>
    <scope>NUCLEOTIDE SEQUENCE [LARGE SCALE GENOMIC DNA]</scope>
    <source>
        <strain evidence="1">NAU3</strain>
        <tissue evidence="1">Gut</tissue>
    </source>
</reference>